<dbReference type="Pfam" id="PF02597">
    <property type="entry name" value="ThiS"/>
    <property type="match status" value="1"/>
</dbReference>
<evidence type="ECO:0000313" key="4">
    <source>
        <dbReference type="EMBL" id="MBM6703465.1"/>
    </source>
</evidence>
<accession>A0ABS2DRW3</accession>
<proteinExistence type="inferred from homology"/>
<dbReference type="InterPro" id="IPR016155">
    <property type="entry name" value="Mopterin_synth/thiamin_S_b"/>
</dbReference>
<dbReference type="Proteomes" id="UP000715095">
    <property type="component" value="Unassembled WGS sequence"/>
</dbReference>
<keyword evidence="1" id="KW-0547">Nucleotide-binding</keyword>
<dbReference type="InterPro" id="IPR003749">
    <property type="entry name" value="ThiS/MoaD-like"/>
</dbReference>
<dbReference type="InterPro" id="IPR044672">
    <property type="entry name" value="MOCS2A"/>
</dbReference>
<reference evidence="4 5" key="1">
    <citation type="journal article" date="2021" name="Sci. Rep.">
        <title>The distribution of antibiotic resistance genes in chicken gut microbiota commensals.</title>
        <authorList>
            <person name="Juricova H."/>
            <person name="Matiasovicova J."/>
            <person name="Kubasova T."/>
            <person name="Cejkova D."/>
            <person name="Rychlik I."/>
        </authorList>
    </citation>
    <scope>NUCLEOTIDE SEQUENCE [LARGE SCALE GENOMIC DNA]</scope>
    <source>
        <strain evidence="4 5">An829</strain>
    </source>
</reference>
<dbReference type="PANTHER" id="PTHR33359">
    <property type="entry name" value="MOLYBDOPTERIN SYNTHASE SULFUR CARRIER SUBUNIT"/>
    <property type="match status" value="1"/>
</dbReference>
<dbReference type="Gene3D" id="3.10.20.30">
    <property type="match status" value="1"/>
</dbReference>
<organism evidence="4 5">
    <name type="scientific">Sutterella massiliensis</name>
    <dbReference type="NCBI Taxonomy" id="1816689"/>
    <lineage>
        <taxon>Bacteria</taxon>
        <taxon>Pseudomonadati</taxon>
        <taxon>Pseudomonadota</taxon>
        <taxon>Betaproteobacteria</taxon>
        <taxon>Burkholderiales</taxon>
        <taxon>Sutterellaceae</taxon>
        <taxon>Sutterella</taxon>
    </lineage>
</organism>
<name>A0ABS2DRW3_9BURK</name>
<dbReference type="EMBL" id="JACJJC010000003">
    <property type="protein sequence ID" value="MBM6703465.1"/>
    <property type="molecule type" value="Genomic_DNA"/>
</dbReference>
<dbReference type="InterPro" id="IPR012675">
    <property type="entry name" value="Beta-grasp_dom_sf"/>
</dbReference>
<gene>
    <name evidence="4" type="primary">moaD</name>
    <name evidence="4" type="ORF">H6A60_03005</name>
</gene>
<dbReference type="RefSeq" id="WP_205101933.1">
    <property type="nucleotide sequence ID" value="NZ_JACJJC010000003.1"/>
</dbReference>
<sequence length="85" mass="9049">MKIRILYFAALRDAVGRASDTLELDGERTTLAAVREALVAQGDPWAGAFANLKRVRGAVNQTMADDDEPVADGDEVAFFPPVTGG</sequence>
<dbReference type="PANTHER" id="PTHR33359:SF1">
    <property type="entry name" value="MOLYBDOPTERIN SYNTHASE SULFUR CARRIER SUBUNIT"/>
    <property type="match status" value="1"/>
</dbReference>
<evidence type="ECO:0000256" key="1">
    <source>
        <dbReference type="ARBA" id="ARBA00022741"/>
    </source>
</evidence>
<protein>
    <recommendedName>
        <fullName evidence="3">Molybdopterin synthase sulfur carrier subunit</fullName>
    </recommendedName>
</protein>
<keyword evidence="5" id="KW-1185">Reference proteome</keyword>
<evidence type="ECO:0000313" key="5">
    <source>
        <dbReference type="Proteomes" id="UP000715095"/>
    </source>
</evidence>
<dbReference type="CDD" id="cd00754">
    <property type="entry name" value="Ubl_MoaD"/>
    <property type="match status" value="1"/>
</dbReference>
<comment type="caution">
    <text evidence="4">The sequence shown here is derived from an EMBL/GenBank/DDBJ whole genome shotgun (WGS) entry which is preliminary data.</text>
</comment>
<evidence type="ECO:0000256" key="3">
    <source>
        <dbReference type="ARBA" id="ARBA00024247"/>
    </source>
</evidence>
<dbReference type="SUPFAM" id="SSF54285">
    <property type="entry name" value="MoaD/ThiS"/>
    <property type="match status" value="1"/>
</dbReference>
<evidence type="ECO:0000256" key="2">
    <source>
        <dbReference type="ARBA" id="ARBA00024200"/>
    </source>
</evidence>
<comment type="similarity">
    <text evidence="2">Belongs to the MoaD family.</text>
</comment>
<dbReference type="NCBIfam" id="TIGR01682">
    <property type="entry name" value="moaD"/>
    <property type="match status" value="1"/>
</dbReference>